<proteinExistence type="inferred from homology"/>
<keyword evidence="9 13" id="KW-1133">Transmembrane helix</keyword>
<dbReference type="STRING" id="121290.APY04_1812"/>
<keyword evidence="5" id="KW-0349">Heme</keyword>
<keyword evidence="8" id="KW-0249">Electron transport</keyword>
<feature type="domain" description="Cytochrome b561 bacterial/Ni-hydrogenase" evidence="14">
    <location>
        <begin position="26"/>
        <end position="195"/>
    </location>
</feature>
<sequence>MPTSPVLMTAGGEANGMMIRDTSAGYGVPTRVLHWGMAVAILGMYWLGLWMVDLTYYSPYYQLAPDIHRSIGIILLTLLLGRFLWRIVNDKPDDSELSKMERTAARVVHWGFYPLLLSLMISGYLMSTADGRAIEVFDWFSVPAIIENKGMEKPAGAAHALLAHLTILLVIVHALAALKHQFYDRSGVLGRMWSGSSSNR</sequence>
<organism evidence="15 16">
    <name type="scientific">Hyphomicrobium sulfonivorans</name>
    <dbReference type="NCBI Taxonomy" id="121290"/>
    <lineage>
        <taxon>Bacteria</taxon>
        <taxon>Pseudomonadati</taxon>
        <taxon>Pseudomonadota</taxon>
        <taxon>Alphaproteobacteria</taxon>
        <taxon>Hyphomicrobiales</taxon>
        <taxon>Hyphomicrobiaceae</taxon>
        <taxon>Hyphomicrobium</taxon>
    </lineage>
</organism>
<feature type="transmembrane region" description="Helical" evidence="13">
    <location>
        <begin position="67"/>
        <end position="85"/>
    </location>
</feature>
<dbReference type="GO" id="GO:0009055">
    <property type="term" value="F:electron transfer activity"/>
    <property type="evidence" value="ECO:0007669"/>
    <property type="project" value="InterPro"/>
</dbReference>
<dbReference type="GO" id="GO:0046872">
    <property type="term" value="F:metal ion binding"/>
    <property type="evidence" value="ECO:0007669"/>
    <property type="project" value="UniProtKB-KW"/>
</dbReference>
<comment type="subcellular location">
    <subcellularLocation>
        <location evidence="2">Cell membrane</location>
        <topology evidence="2">Multi-pass membrane protein</topology>
    </subcellularLocation>
</comment>
<dbReference type="PANTHER" id="PTHR30529">
    <property type="entry name" value="CYTOCHROME B561"/>
    <property type="match status" value="1"/>
</dbReference>
<dbReference type="SUPFAM" id="SSF81342">
    <property type="entry name" value="Transmembrane di-heme cytochromes"/>
    <property type="match status" value="1"/>
</dbReference>
<dbReference type="PANTHER" id="PTHR30529:SF1">
    <property type="entry name" value="CYTOCHROME B561 HOMOLOG 2"/>
    <property type="match status" value="1"/>
</dbReference>
<keyword evidence="16" id="KW-1185">Reference proteome</keyword>
<evidence type="ECO:0000256" key="3">
    <source>
        <dbReference type="ARBA" id="ARBA00022448"/>
    </source>
</evidence>
<reference evidence="15 16" key="1">
    <citation type="submission" date="2015-10" db="EMBL/GenBank/DDBJ databases">
        <title>Transcriptomic analysis of a linuron degrading triple-species bacterial consortium.</title>
        <authorList>
            <person name="Albers P."/>
        </authorList>
    </citation>
    <scope>NUCLEOTIDE SEQUENCE [LARGE SCALE GENOMIC DNA]</scope>
    <source>
        <strain evidence="15 16">WDL6</strain>
    </source>
</reference>
<protein>
    <submittedName>
        <fullName evidence="15">Cytochrome B561</fullName>
    </submittedName>
</protein>
<dbReference type="Gene3D" id="1.20.950.20">
    <property type="entry name" value="Transmembrane di-heme cytochromes, Chain C"/>
    <property type="match status" value="1"/>
</dbReference>
<evidence type="ECO:0000256" key="6">
    <source>
        <dbReference type="ARBA" id="ARBA00022692"/>
    </source>
</evidence>
<dbReference type="GO" id="GO:0005886">
    <property type="term" value="C:plasma membrane"/>
    <property type="evidence" value="ECO:0007669"/>
    <property type="project" value="UniProtKB-SubCell"/>
</dbReference>
<dbReference type="InterPro" id="IPR011577">
    <property type="entry name" value="Cyt_b561_bac/Ni-Hgenase"/>
</dbReference>
<feature type="transmembrane region" description="Helical" evidence="13">
    <location>
        <begin position="157"/>
        <end position="178"/>
    </location>
</feature>
<feature type="transmembrane region" description="Helical" evidence="13">
    <location>
        <begin position="32"/>
        <end position="52"/>
    </location>
</feature>
<evidence type="ECO:0000256" key="2">
    <source>
        <dbReference type="ARBA" id="ARBA00004651"/>
    </source>
</evidence>
<keyword evidence="3" id="KW-0813">Transport</keyword>
<evidence type="ECO:0000313" key="16">
    <source>
        <dbReference type="Proteomes" id="UP000059074"/>
    </source>
</evidence>
<comment type="cofactor">
    <cofactor evidence="1">
        <name>heme b</name>
        <dbReference type="ChEBI" id="CHEBI:60344"/>
    </cofactor>
</comment>
<comment type="caution">
    <text evidence="15">The sequence shown here is derived from an EMBL/GenBank/DDBJ whole genome shotgun (WGS) entry which is preliminary data.</text>
</comment>
<evidence type="ECO:0000256" key="10">
    <source>
        <dbReference type="ARBA" id="ARBA00023004"/>
    </source>
</evidence>
<dbReference type="GO" id="GO:0020037">
    <property type="term" value="F:heme binding"/>
    <property type="evidence" value="ECO:0007669"/>
    <property type="project" value="TreeGrafter"/>
</dbReference>
<dbReference type="InterPro" id="IPR016174">
    <property type="entry name" value="Di-haem_cyt_TM"/>
</dbReference>
<dbReference type="AlphaFoldDB" id="A0A109BGP3"/>
<keyword evidence="10" id="KW-0408">Iron</keyword>
<feature type="transmembrane region" description="Helical" evidence="13">
    <location>
        <begin position="106"/>
        <end position="126"/>
    </location>
</feature>
<evidence type="ECO:0000256" key="8">
    <source>
        <dbReference type="ARBA" id="ARBA00022982"/>
    </source>
</evidence>
<evidence type="ECO:0000256" key="13">
    <source>
        <dbReference type="SAM" id="Phobius"/>
    </source>
</evidence>
<dbReference type="InterPro" id="IPR052168">
    <property type="entry name" value="Cytochrome_b561_oxidase"/>
</dbReference>
<dbReference type="RefSeq" id="WP_245281886.1">
    <property type="nucleotide sequence ID" value="NZ_LMTR01000057.1"/>
</dbReference>
<evidence type="ECO:0000256" key="1">
    <source>
        <dbReference type="ARBA" id="ARBA00001970"/>
    </source>
</evidence>
<evidence type="ECO:0000313" key="15">
    <source>
        <dbReference type="EMBL" id="KWT68486.1"/>
    </source>
</evidence>
<dbReference type="GO" id="GO:0022904">
    <property type="term" value="P:respiratory electron transport chain"/>
    <property type="evidence" value="ECO:0007669"/>
    <property type="project" value="InterPro"/>
</dbReference>
<dbReference type="EMBL" id="LMTR01000057">
    <property type="protein sequence ID" value="KWT68486.1"/>
    <property type="molecule type" value="Genomic_DNA"/>
</dbReference>
<dbReference type="Pfam" id="PF01292">
    <property type="entry name" value="Ni_hydr_CYTB"/>
    <property type="match status" value="1"/>
</dbReference>
<keyword evidence="4" id="KW-1003">Cell membrane</keyword>
<keyword evidence="11 13" id="KW-0472">Membrane</keyword>
<evidence type="ECO:0000256" key="9">
    <source>
        <dbReference type="ARBA" id="ARBA00022989"/>
    </source>
</evidence>
<accession>A0A109BGP3</accession>
<evidence type="ECO:0000259" key="14">
    <source>
        <dbReference type="Pfam" id="PF01292"/>
    </source>
</evidence>
<keyword evidence="6 13" id="KW-0812">Transmembrane</keyword>
<name>A0A109BGP3_HYPSL</name>
<evidence type="ECO:0000256" key="7">
    <source>
        <dbReference type="ARBA" id="ARBA00022723"/>
    </source>
</evidence>
<evidence type="ECO:0000256" key="5">
    <source>
        <dbReference type="ARBA" id="ARBA00022617"/>
    </source>
</evidence>
<evidence type="ECO:0000256" key="4">
    <source>
        <dbReference type="ARBA" id="ARBA00022475"/>
    </source>
</evidence>
<dbReference type="Proteomes" id="UP000059074">
    <property type="component" value="Unassembled WGS sequence"/>
</dbReference>
<gene>
    <name evidence="15" type="ORF">APY04_1812</name>
</gene>
<evidence type="ECO:0000256" key="11">
    <source>
        <dbReference type="ARBA" id="ARBA00023136"/>
    </source>
</evidence>
<evidence type="ECO:0000256" key="12">
    <source>
        <dbReference type="ARBA" id="ARBA00037975"/>
    </source>
</evidence>
<keyword evidence="7" id="KW-0479">Metal-binding</keyword>
<dbReference type="PATRIC" id="fig|121290.4.peg.3443"/>
<comment type="similarity">
    <text evidence="12">Belongs to the cytochrome b561 family.</text>
</comment>